<sequence length="100" mass="11383">FSCRQDEMHNIPNITTDQKAKLLGLTIDADLSWTKNVDLLSKKLSSGIYLVRRMKWVGDFTAAKTAYHAPVESHIRYGITLWEGHLSTTLTEFSSSRKKL</sequence>
<feature type="non-terminal residue" evidence="1">
    <location>
        <position position="1"/>
    </location>
</feature>
<reference evidence="1" key="1">
    <citation type="submission" date="2015-11" db="EMBL/GenBank/DDBJ databases">
        <title>De novo transcriptome assembly of four potential Pierce s Disease insect vectors from Arizona vineyards.</title>
        <authorList>
            <person name="Tassone E.E."/>
        </authorList>
    </citation>
    <scope>NUCLEOTIDE SEQUENCE</scope>
</reference>
<proteinExistence type="predicted"/>
<dbReference type="EMBL" id="GECZ01027665">
    <property type="protein sequence ID" value="JAS42104.1"/>
    <property type="molecule type" value="Transcribed_RNA"/>
</dbReference>
<protein>
    <submittedName>
        <fullName evidence="1">Uncharacterized protein</fullName>
    </submittedName>
</protein>
<dbReference type="AlphaFoldDB" id="A0A1B6EVQ1"/>
<gene>
    <name evidence="1" type="ORF">g.45859</name>
</gene>
<accession>A0A1B6EVQ1</accession>
<organism evidence="1">
    <name type="scientific">Cuerna arida</name>
    <dbReference type="NCBI Taxonomy" id="1464854"/>
    <lineage>
        <taxon>Eukaryota</taxon>
        <taxon>Metazoa</taxon>
        <taxon>Ecdysozoa</taxon>
        <taxon>Arthropoda</taxon>
        <taxon>Hexapoda</taxon>
        <taxon>Insecta</taxon>
        <taxon>Pterygota</taxon>
        <taxon>Neoptera</taxon>
        <taxon>Paraneoptera</taxon>
        <taxon>Hemiptera</taxon>
        <taxon>Auchenorrhyncha</taxon>
        <taxon>Membracoidea</taxon>
        <taxon>Cicadellidae</taxon>
        <taxon>Cicadellinae</taxon>
        <taxon>Proconiini</taxon>
        <taxon>Cuerna</taxon>
    </lineage>
</organism>
<name>A0A1B6EVQ1_9HEMI</name>
<evidence type="ECO:0000313" key="1">
    <source>
        <dbReference type="EMBL" id="JAS42104.1"/>
    </source>
</evidence>